<dbReference type="RefSeq" id="WP_133236707.1">
    <property type="nucleotide sequence ID" value="NZ_SMRT01000034.1"/>
</dbReference>
<dbReference type="InterPro" id="IPR000073">
    <property type="entry name" value="AB_hydrolase_1"/>
</dbReference>
<dbReference type="PANTHER" id="PTHR43798">
    <property type="entry name" value="MONOACYLGLYCEROL LIPASE"/>
    <property type="match status" value="1"/>
</dbReference>
<organism evidence="2 3">
    <name type="scientific">Paenibacillus piri</name>
    <dbReference type="NCBI Taxonomy" id="2547395"/>
    <lineage>
        <taxon>Bacteria</taxon>
        <taxon>Bacillati</taxon>
        <taxon>Bacillota</taxon>
        <taxon>Bacilli</taxon>
        <taxon>Bacillales</taxon>
        <taxon>Paenibacillaceae</taxon>
        <taxon>Paenibacillus</taxon>
    </lineage>
</organism>
<dbReference type="GO" id="GO:0016020">
    <property type="term" value="C:membrane"/>
    <property type="evidence" value="ECO:0007669"/>
    <property type="project" value="TreeGrafter"/>
</dbReference>
<feature type="domain" description="AB hydrolase-1" evidence="1">
    <location>
        <begin position="35"/>
        <end position="164"/>
    </location>
</feature>
<dbReference type="Proteomes" id="UP000295636">
    <property type="component" value="Unassembled WGS sequence"/>
</dbReference>
<reference evidence="2 3" key="1">
    <citation type="submission" date="2019-03" db="EMBL/GenBank/DDBJ databases">
        <title>This is whole genome sequence of Paenibacillus sp MS74 strain.</title>
        <authorList>
            <person name="Trinh H.N."/>
        </authorList>
    </citation>
    <scope>NUCLEOTIDE SEQUENCE [LARGE SCALE GENOMIC DNA]</scope>
    <source>
        <strain evidence="2 3">MS74</strain>
    </source>
</reference>
<keyword evidence="2" id="KW-0378">Hydrolase</keyword>
<evidence type="ECO:0000259" key="1">
    <source>
        <dbReference type="Pfam" id="PF00561"/>
    </source>
</evidence>
<dbReference type="PANTHER" id="PTHR43798:SF33">
    <property type="entry name" value="HYDROLASE, PUTATIVE (AFU_ORTHOLOGUE AFUA_2G14860)-RELATED"/>
    <property type="match status" value="1"/>
</dbReference>
<dbReference type="OrthoDB" id="9805423at2"/>
<dbReference type="GO" id="GO:0016787">
    <property type="term" value="F:hydrolase activity"/>
    <property type="evidence" value="ECO:0007669"/>
    <property type="project" value="UniProtKB-KW"/>
</dbReference>
<dbReference type="EMBL" id="SMRT01000034">
    <property type="protein sequence ID" value="TDF90089.1"/>
    <property type="molecule type" value="Genomic_DNA"/>
</dbReference>
<comment type="caution">
    <text evidence="2">The sequence shown here is derived from an EMBL/GenBank/DDBJ whole genome shotgun (WGS) entry which is preliminary data.</text>
</comment>
<keyword evidence="3" id="KW-1185">Reference proteome</keyword>
<dbReference type="Pfam" id="PF00561">
    <property type="entry name" value="Abhydrolase_1"/>
    <property type="match status" value="1"/>
</dbReference>
<dbReference type="InterPro" id="IPR050266">
    <property type="entry name" value="AB_hydrolase_sf"/>
</dbReference>
<protein>
    <submittedName>
        <fullName evidence="2">Alpha/beta hydrolase</fullName>
    </submittedName>
</protein>
<dbReference type="InterPro" id="IPR029058">
    <property type="entry name" value="AB_hydrolase_fold"/>
</dbReference>
<name>A0A4R5K7H1_9BACL</name>
<dbReference type="AlphaFoldDB" id="A0A4R5K7H1"/>
<gene>
    <name evidence="2" type="ORF">E1757_34130</name>
</gene>
<dbReference type="Gene3D" id="3.40.50.1820">
    <property type="entry name" value="alpha/beta hydrolase"/>
    <property type="match status" value="1"/>
</dbReference>
<dbReference type="SUPFAM" id="SSF53474">
    <property type="entry name" value="alpha/beta-Hydrolases"/>
    <property type="match status" value="1"/>
</dbReference>
<accession>A0A4R5K7H1</accession>
<dbReference type="PRINTS" id="PR00111">
    <property type="entry name" value="ABHYDROLASE"/>
</dbReference>
<evidence type="ECO:0000313" key="2">
    <source>
        <dbReference type="EMBL" id="TDF90089.1"/>
    </source>
</evidence>
<proteinExistence type="predicted"/>
<sequence>MMMNSSHNDSAMRKYFQSGNLRLSYLDFGGDSERVLVMLHGYMANARSFSELAVRFKDWRVISLDQRGHGWSDHPPGKEYARDDYVKDILNLVRSELGGHAVTILGHSLGGLNAYQFAARYPEMVKAVIVEDIGAEIHADFSFADKLPIRSASLKELRESLASSGLRAIDYFAESVFEDELGWGFRTDLEGLRVSVPQSNGVWWDDWSGSSCPILLIHGGKSFILDTEQARRMEERRPNTKLIVFEQCGHGVHADDLNGYFYAVNDFLNEQQAVDIEKRDKV</sequence>
<evidence type="ECO:0000313" key="3">
    <source>
        <dbReference type="Proteomes" id="UP000295636"/>
    </source>
</evidence>